<dbReference type="AlphaFoldDB" id="A0A0A9YLJ2"/>
<protein>
    <submittedName>
        <fullName evidence="4">Perlucin</fullName>
    </submittedName>
</protein>
<feature type="domain" description="C-type lectin" evidence="3">
    <location>
        <begin position="57"/>
        <end position="178"/>
    </location>
</feature>
<keyword evidence="1" id="KW-1015">Disulfide bond</keyword>
<dbReference type="InterPro" id="IPR001304">
    <property type="entry name" value="C-type_lectin-like"/>
</dbReference>
<sequence>KETYKGEISHCRNINMEGIRILLIFSIIVCLEVASRSVMQPLTLNILDNENPKTKKFEVFTTTLKWEDALIKCKEHHSDLATIRNEAENDLVIRLIKEMIPGPGSGTNVWIGATKLNSEKGFFWTTDGETVYENYTNWYPGEPNNGGGDEYCLCYEWKADKIGWNDKGCDFPQPYVCEYYD</sequence>
<dbReference type="InterPro" id="IPR018378">
    <property type="entry name" value="C-type_lectin_CS"/>
</dbReference>
<dbReference type="CDD" id="cd00037">
    <property type="entry name" value="CLECT"/>
    <property type="match status" value="1"/>
</dbReference>
<reference evidence="4" key="1">
    <citation type="journal article" date="2014" name="PLoS ONE">
        <title>Transcriptome-Based Identification of ABC Transporters in the Western Tarnished Plant Bug Lygus hesperus.</title>
        <authorList>
            <person name="Hull J.J."/>
            <person name="Chaney K."/>
            <person name="Geib S.M."/>
            <person name="Fabrick J.A."/>
            <person name="Brent C.S."/>
            <person name="Walsh D."/>
            <person name="Lavine L.C."/>
        </authorList>
    </citation>
    <scope>NUCLEOTIDE SEQUENCE</scope>
</reference>
<reference evidence="4" key="2">
    <citation type="submission" date="2014-07" db="EMBL/GenBank/DDBJ databases">
        <authorList>
            <person name="Hull J."/>
        </authorList>
    </citation>
    <scope>NUCLEOTIDE SEQUENCE</scope>
</reference>
<accession>A0A0A9YLJ2</accession>
<dbReference type="InterPro" id="IPR016187">
    <property type="entry name" value="CTDL_fold"/>
</dbReference>
<evidence type="ECO:0000313" key="4">
    <source>
        <dbReference type="EMBL" id="JAG30410.1"/>
    </source>
</evidence>
<dbReference type="SMART" id="SM00034">
    <property type="entry name" value="CLECT"/>
    <property type="match status" value="1"/>
</dbReference>
<dbReference type="Pfam" id="PF00059">
    <property type="entry name" value="Lectin_C"/>
    <property type="match status" value="1"/>
</dbReference>
<dbReference type="InterPro" id="IPR016186">
    <property type="entry name" value="C-type_lectin-like/link_sf"/>
</dbReference>
<keyword evidence="2" id="KW-0812">Transmembrane</keyword>
<feature type="non-terminal residue" evidence="4">
    <location>
        <position position="1"/>
    </location>
</feature>
<evidence type="ECO:0000256" key="1">
    <source>
        <dbReference type="ARBA" id="ARBA00023157"/>
    </source>
</evidence>
<name>A0A0A9YLJ2_LYGHE</name>
<dbReference type="EMBL" id="GBHO01013194">
    <property type="protein sequence ID" value="JAG30410.1"/>
    <property type="molecule type" value="Transcribed_RNA"/>
</dbReference>
<dbReference type="PROSITE" id="PS00615">
    <property type="entry name" value="C_TYPE_LECTIN_1"/>
    <property type="match status" value="1"/>
</dbReference>
<dbReference type="PROSITE" id="PS50041">
    <property type="entry name" value="C_TYPE_LECTIN_2"/>
    <property type="match status" value="1"/>
</dbReference>
<evidence type="ECO:0000259" key="3">
    <source>
        <dbReference type="PROSITE" id="PS50041"/>
    </source>
</evidence>
<dbReference type="PANTHER" id="PTHR22803">
    <property type="entry name" value="MANNOSE, PHOSPHOLIPASE, LECTIN RECEPTOR RELATED"/>
    <property type="match status" value="1"/>
</dbReference>
<organism evidence="4">
    <name type="scientific">Lygus hesperus</name>
    <name type="common">Western plant bug</name>
    <dbReference type="NCBI Taxonomy" id="30085"/>
    <lineage>
        <taxon>Eukaryota</taxon>
        <taxon>Metazoa</taxon>
        <taxon>Ecdysozoa</taxon>
        <taxon>Arthropoda</taxon>
        <taxon>Hexapoda</taxon>
        <taxon>Insecta</taxon>
        <taxon>Pterygota</taxon>
        <taxon>Neoptera</taxon>
        <taxon>Paraneoptera</taxon>
        <taxon>Hemiptera</taxon>
        <taxon>Heteroptera</taxon>
        <taxon>Panheteroptera</taxon>
        <taxon>Cimicomorpha</taxon>
        <taxon>Miridae</taxon>
        <taxon>Mirini</taxon>
        <taxon>Lygus</taxon>
    </lineage>
</organism>
<dbReference type="SUPFAM" id="SSF56436">
    <property type="entry name" value="C-type lectin-like"/>
    <property type="match status" value="1"/>
</dbReference>
<dbReference type="InterPro" id="IPR050111">
    <property type="entry name" value="C-type_lectin/snaclec_domain"/>
</dbReference>
<keyword evidence="2" id="KW-1133">Transmembrane helix</keyword>
<proteinExistence type="predicted"/>
<dbReference type="Gene3D" id="3.10.100.10">
    <property type="entry name" value="Mannose-Binding Protein A, subunit A"/>
    <property type="match status" value="1"/>
</dbReference>
<keyword evidence="2" id="KW-0472">Membrane</keyword>
<feature type="transmembrane region" description="Helical" evidence="2">
    <location>
        <begin position="21"/>
        <end position="39"/>
    </location>
</feature>
<evidence type="ECO:0000256" key="2">
    <source>
        <dbReference type="SAM" id="Phobius"/>
    </source>
</evidence>
<gene>
    <name evidence="4" type="primary">PLC</name>
    <name evidence="4" type="ORF">CM83_80581</name>
</gene>